<comment type="caution">
    <text evidence="2">The sequence shown here is derived from an EMBL/GenBank/DDBJ whole genome shotgun (WGS) entry which is preliminary data.</text>
</comment>
<dbReference type="AlphaFoldDB" id="A0A919CU27"/>
<protein>
    <recommendedName>
        <fullName evidence="4">Integral membrane protein</fullName>
    </recommendedName>
</protein>
<feature type="transmembrane region" description="Helical" evidence="1">
    <location>
        <begin position="94"/>
        <end position="114"/>
    </location>
</feature>
<evidence type="ECO:0000313" key="2">
    <source>
        <dbReference type="EMBL" id="GHD86827.1"/>
    </source>
</evidence>
<proteinExistence type="predicted"/>
<dbReference type="InterPro" id="IPR037185">
    <property type="entry name" value="EmrE-like"/>
</dbReference>
<sequence length="184" mass="19307">MWDLLHTPVWLLGIGGVVLAVLCQGAALATGPLAVVQPTCILELPFALLVAGVAFRRPMSQAAWLGVGGIVVGLALALFAAAPGGGTLQAPASRWLAVMTCCLGAMAVLCAVAVQRPMGRSRAACMGLAAAVGYAQTAALMKSSTDTFSRRGHRRLFHLLADLRRRRAGRVRCSCWRTPCSPDR</sequence>
<dbReference type="EMBL" id="BMVF01000004">
    <property type="protein sequence ID" value="GHD86827.1"/>
    <property type="molecule type" value="Genomic_DNA"/>
</dbReference>
<feature type="transmembrane region" description="Helical" evidence="1">
    <location>
        <begin position="9"/>
        <end position="29"/>
    </location>
</feature>
<gene>
    <name evidence="2" type="ORF">GCM10010508_16180</name>
</gene>
<accession>A0A919CU27</accession>
<keyword evidence="3" id="KW-1185">Reference proteome</keyword>
<keyword evidence="1" id="KW-0472">Membrane</keyword>
<evidence type="ECO:0008006" key="4">
    <source>
        <dbReference type="Google" id="ProtNLM"/>
    </source>
</evidence>
<organism evidence="2 3">
    <name type="scientific">Streptomyces naganishii JCM 4654</name>
    <dbReference type="NCBI Taxonomy" id="1306179"/>
    <lineage>
        <taxon>Bacteria</taxon>
        <taxon>Bacillati</taxon>
        <taxon>Actinomycetota</taxon>
        <taxon>Actinomycetes</taxon>
        <taxon>Kitasatosporales</taxon>
        <taxon>Streptomycetaceae</taxon>
        <taxon>Streptomyces</taxon>
    </lineage>
</organism>
<keyword evidence="1" id="KW-0812">Transmembrane</keyword>
<feature type="transmembrane region" description="Helical" evidence="1">
    <location>
        <begin position="35"/>
        <end position="55"/>
    </location>
</feature>
<dbReference type="SUPFAM" id="SSF103481">
    <property type="entry name" value="Multidrug resistance efflux transporter EmrE"/>
    <property type="match status" value="1"/>
</dbReference>
<dbReference type="PANTHER" id="PTHR40761:SF1">
    <property type="entry name" value="CONSERVED INTEGRAL MEMBRANE ALANINE VALINE AND LEUCINE RICH PROTEIN-RELATED"/>
    <property type="match status" value="1"/>
</dbReference>
<feature type="transmembrane region" description="Helical" evidence="1">
    <location>
        <begin position="62"/>
        <end position="82"/>
    </location>
</feature>
<dbReference type="PANTHER" id="PTHR40761">
    <property type="entry name" value="CONSERVED INTEGRAL MEMBRANE ALANINE VALINE AND LEUCINE RICH PROTEIN-RELATED"/>
    <property type="match status" value="1"/>
</dbReference>
<reference evidence="2" key="2">
    <citation type="submission" date="2020-09" db="EMBL/GenBank/DDBJ databases">
        <authorList>
            <person name="Sun Q."/>
            <person name="Ohkuma M."/>
        </authorList>
    </citation>
    <scope>NUCLEOTIDE SEQUENCE</scope>
    <source>
        <strain evidence="2">JCM 4654</strain>
    </source>
</reference>
<reference evidence="2" key="1">
    <citation type="journal article" date="2014" name="Int. J. Syst. Evol. Microbiol.">
        <title>Complete genome sequence of Corynebacterium casei LMG S-19264T (=DSM 44701T), isolated from a smear-ripened cheese.</title>
        <authorList>
            <consortium name="US DOE Joint Genome Institute (JGI-PGF)"/>
            <person name="Walter F."/>
            <person name="Albersmeier A."/>
            <person name="Kalinowski J."/>
            <person name="Ruckert C."/>
        </authorList>
    </citation>
    <scope>NUCLEOTIDE SEQUENCE</scope>
    <source>
        <strain evidence="2">JCM 4654</strain>
    </source>
</reference>
<dbReference type="RefSeq" id="WP_190177058.1">
    <property type="nucleotide sequence ID" value="NZ_BMVF01000004.1"/>
</dbReference>
<keyword evidence="1" id="KW-1133">Transmembrane helix</keyword>
<evidence type="ECO:0000256" key="1">
    <source>
        <dbReference type="SAM" id="Phobius"/>
    </source>
</evidence>
<evidence type="ECO:0000313" key="3">
    <source>
        <dbReference type="Proteomes" id="UP000608955"/>
    </source>
</evidence>
<name>A0A919CU27_9ACTN</name>
<dbReference type="Proteomes" id="UP000608955">
    <property type="component" value="Unassembled WGS sequence"/>
</dbReference>